<keyword evidence="7 13" id="KW-0479">Metal-binding</keyword>
<keyword evidence="5 13" id="KW-0349">Heme</keyword>
<gene>
    <name evidence="14" type="ORF">HYPSUDRAFT_69198</name>
</gene>
<keyword evidence="12" id="KW-0472">Membrane</keyword>
<dbReference type="Proteomes" id="UP000054270">
    <property type="component" value="Unassembled WGS sequence"/>
</dbReference>
<feature type="binding site" description="axial binding residue" evidence="13">
    <location>
        <position position="486"/>
    </location>
    <ligand>
        <name>heme</name>
        <dbReference type="ChEBI" id="CHEBI:30413"/>
    </ligand>
    <ligandPart>
        <name>Fe</name>
        <dbReference type="ChEBI" id="CHEBI:18248"/>
    </ligandPart>
</feature>
<dbReference type="SUPFAM" id="SSF48264">
    <property type="entry name" value="Cytochrome P450"/>
    <property type="match status" value="1"/>
</dbReference>
<dbReference type="PRINTS" id="PR00385">
    <property type="entry name" value="P450"/>
</dbReference>
<evidence type="ECO:0000256" key="6">
    <source>
        <dbReference type="ARBA" id="ARBA00022692"/>
    </source>
</evidence>
<keyword evidence="15" id="KW-1185">Reference proteome</keyword>
<dbReference type="Gene3D" id="1.10.630.10">
    <property type="entry name" value="Cytochrome P450"/>
    <property type="match status" value="1"/>
</dbReference>
<dbReference type="Pfam" id="PF00067">
    <property type="entry name" value="p450"/>
    <property type="match status" value="1"/>
</dbReference>
<dbReference type="STRING" id="945553.A0A0D2NRY4"/>
<keyword evidence="6" id="KW-0812">Transmembrane</keyword>
<evidence type="ECO:0000256" key="9">
    <source>
        <dbReference type="ARBA" id="ARBA00023002"/>
    </source>
</evidence>
<evidence type="ECO:0000256" key="12">
    <source>
        <dbReference type="ARBA" id="ARBA00023136"/>
    </source>
</evidence>
<dbReference type="EMBL" id="KN817577">
    <property type="protein sequence ID" value="KJA19451.1"/>
    <property type="molecule type" value="Genomic_DNA"/>
</dbReference>
<evidence type="ECO:0000256" key="7">
    <source>
        <dbReference type="ARBA" id="ARBA00022723"/>
    </source>
</evidence>
<keyword evidence="8" id="KW-1133">Transmembrane helix</keyword>
<dbReference type="InterPro" id="IPR002401">
    <property type="entry name" value="Cyt_P450_E_grp-I"/>
</dbReference>
<evidence type="ECO:0000256" key="1">
    <source>
        <dbReference type="ARBA" id="ARBA00001971"/>
    </source>
</evidence>
<evidence type="ECO:0000256" key="11">
    <source>
        <dbReference type="ARBA" id="ARBA00023033"/>
    </source>
</evidence>
<comment type="pathway">
    <text evidence="3">Secondary metabolite biosynthesis; terpenoid biosynthesis.</text>
</comment>
<comment type="cofactor">
    <cofactor evidence="1 13">
        <name>heme</name>
        <dbReference type="ChEBI" id="CHEBI:30413"/>
    </cofactor>
</comment>
<evidence type="ECO:0000256" key="4">
    <source>
        <dbReference type="ARBA" id="ARBA00010617"/>
    </source>
</evidence>
<dbReference type="InterPro" id="IPR036396">
    <property type="entry name" value="Cyt_P450_sf"/>
</dbReference>
<proteinExistence type="inferred from homology"/>
<dbReference type="InterPro" id="IPR001128">
    <property type="entry name" value="Cyt_P450"/>
</dbReference>
<sequence>MLASLLNVLILYGISWTLWKLYRRFLARSALDNIPGPKAKSFFKGVFSEVFNFNGWDFHAEMAAKYGGVIKIKALFGENQLYVFDPKALHHIIVKDQYIYEETSAFIDGNNMIFGRGLLATLGNEHRKQRKMLNPVFSIAHMREATPIFYDIVHKMEAAFVTQVEKGPKEIEVLSWMSRTALELIGQSGLGYSFDPLTIDAVPHRFSTSVKQLTVSLMKINTPRRYLLPTFVKYTTPSIRRALANLVNWKDLQDIRRIVDVIHETSVEIFESKKKALAEGDEAVQRQIGHGKDILSILMRANMEASESDRLSDTELLGQVSTLIFAAMDTTSSALSRILWLLANHQDVQDKLRQEIREAKRQHERDPVYDDLVVLPYMDAVCRETLRLYSPVSTVTRTTRQDIVLPLSTPINGLDGKEIHEILVPSNTDIIVGLMAANRNFEIWGPDALEWKPERWLSPLPETVASAHIPGVYSHLMTFLGGSRACIGFKFSQLEMKVVLFTMVDSFRFSPTKHDVVWQMGGIATPTLASSKTRYPQLPLVVERAN</sequence>
<dbReference type="PANTHER" id="PTHR24305">
    <property type="entry name" value="CYTOCHROME P450"/>
    <property type="match status" value="1"/>
</dbReference>
<keyword evidence="9" id="KW-0560">Oxidoreductase</keyword>
<organism evidence="14 15">
    <name type="scientific">Hypholoma sublateritium (strain FD-334 SS-4)</name>
    <dbReference type="NCBI Taxonomy" id="945553"/>
    <lineage>
        <taxon>Eukaryota</taxon>
        <taxon>Fungi</taxon>
        <taxon>Dikarya</taxon>
        <taxon>Basidiomycota</taxon>
        <taxon>Agaricomycotina</taxon>
        <taxon>Agaricomycetes</taxon>
        <taxon>Agaricomycetidae</taxon>
        <taxon>Agaricales</taxon>
        <taxon>Agaricineae</taxon>
        <taxon>Strophariaceae</taxon>
        <taxon>Hypholoma</taxon>
    </lineage>
</organism>
<evidence type="ECO:0000256" key="5">
    <source>
        <dbReference type="ARBA" id="ARBA00022617"/>
    </source>
</evidence>
<evidence type="ECO:0000256" key="13">
    <source>
        <dbReference type="PIRSR" id="PIRSR602401-1"/>
    </source>
</evidence>
<evidence type="ECO:0000256" key="10">
    <source>
        <dbReference type="ARBA" id="ARBA00023004"/>
    </source>
</evidence>
<evidence type="ECO:0000313" key="14">
    <source>
        <dbReference type="EMBL" id="KJA19451.1"/>
    </source>
</evidence>
<evidence type="ECO:0000313" key="15">
    <source>
        <dbReference type="Proteomes" id="UP000054270"/>
    </source>
</evidence>
<dbReference type="GO" id="GO:0004497">
    <property type="term" value="F:monooxygenase activity"/>
    <property type="evidence" value="ECO:0007669"/>
    <property type="project" value="UniProtKB-KW"/>
</dbReference>
<evidence type="ECO:0000256" key="2">
    <source>
        <dbReference type="ARBA" id="ARBA00004370"/>
    </source>
</evidence>
<evidence type="ECO:0000256" key="3">
    <source>
        <dbReference type="ARBA" id="ARBA00004721"/>
    </source>
</evidence>
<evidence type="ECO:0000256" key="8">
    <source>
        <dbReference type="ARBA" id="ARBA00022989"/>
    </source>
</evidence>
<comment type="similarity">
    <text evidence="4">Belongs to the cytochrome P450 family.</text>
</comment>
<protein>
    <recommendedName>
        <fullName evidence="16">Cytochrome P450</fullName>
    </recommendedName>
</protein>
<dbReference type="OMA" id="VGYDAQM"/>
<dbReference type="GO" id="GO:0016705">
    <property type="term" value="F:oxidoreductase activity, acting on paired donors, with incorporation or reduction of molecular oxygen"/>
    <property type="evidence" value="ECO:0007669"/>
    <property type="project" value="InterPro"/>
</dbReference>
<keyword evidence="10 13" id="KW-0408">Iron</keyword>
<dbReference type="GO" id="GO:0020037">
    <property type="term" value="F:heme binding"/>
    <property type="evidence" value="ECO:0007669"/>
    <property type="project" value="InterPro"/>
</dbReference>
<dbReference type="GO" id="GO:0005506">
    <property type="term" value="F:iron ion binding"/>
    <property type="evidence" value="ECO:0007669"/>
    <property type="project" value="InterPro"/>
</dbReference>
<keyword evidence="11" id="KW-0503">Monooxygenase</keyword>
<comment type="subcellular location">
    <subcellularLocation>
        <location evidence="2">Membrane</location>
    </subcellularLocation>
</comment>
<dbReference type="OrthoDB" id="1470350at2759"/>
<dbReference type="AlphaFoldDB" id="A0A0D2NRY4"/>
<dbReference type="PRINTS" id="PR00463">
    <property type="entry name" value="EP450I"/>
</dbReference>
<dbReference type="PANTHER" id="PTHR24305:SF166">
    <property type="entry name" value="CYTOCHROME P450 12A4, MITOCHONDRIAL-RELATED"/>
    <property type="match status" value="1"/>
</dbReference>
<dbReference type="GO" id="GO:0016020">
    <property type="term" value="C:membrane"/>
    <property type="evidence" value="ECO:0007669"/>
    <property type="project" value="UniProtKB-SubCell"/>
</dbReference>
<evidence type="ECO:0008006" key="16">
    <source>
        <dbReference type="Google" id="ProtNLM"/>
    </source>
</evidence>
<dbReference type="CDD" id="cd11069">
    <property type="entry name" value="CYP_FUM15-like"/>
    <property type="match status" value="1"/>
</dbReference>
<reference evidence="15" key="1">
    <citation type="submission" date="2014-04" db="EMBL/GenBank/DDBJ databases">
        <title>Evolutionary Origins and Diversification of the Mycorrhizal Mutualists.</title>
        <authorList>
            <consortium name="DOE Joint Genome Institute"/>
            <consortium name="Mycorrhizal Genomics Consortium"/>
            <person name="Kohler A."/>
            <person name="Kuo A."/>
            <person name="Nagy L.G."/>
            <person name="Floudas D."/>
            <person name="Copeland A."/>
            <person name="Barry K.W."/>
            <person name="Cichocki N."/>
            <person name="Veneault-Fourrey C."/>
            <person name="LaButti K."/>
            <person name="Lindquist E.A."/>
            <person name="Lipzen A."/>
            <person name="Lundell T."/>
            <person name="Morin E."/>
            <person name="Murat C."/>
            <person name="Riley R."/>
            <person name="Ohm R."/>
            <person name="Sun H."/>
            <person name="Tunlid A."/>
            <person name="Henrissat B."/>
            <person name="Grigoriev I.V."/>
            <person name="Hibbett D.S."/>
            <person name="Martin F."/>
        </authorList>
    </citation>
    <scope>NUCLEOTIDE SEQUENCE [LARGE SCALE GENOMIC DNA]</scope>
    <source>
        <strain evidence="15">FD-334 SS-4</strain>
    </source>
</reference>
<accession>A0A0D2NRY4</accession>
<dbReference type="InterPro" id="IPR050121">
    <property type="entry name" value="Cytochrome_P450_monoxygenase"/>
</dbReference>
<name>A0A0D2NRY4_HYPSF</name>